<dbReference type="GO" id="GO:0004803">
    <property type="term" value="F:transposase activity"/>
    <property type="evidence" value="ECO:0007669"/>
    <property type="project" value="InterPro"/>
</dbReference>
<dbReference type="GO" id="GO:0003677">
    <property type="term" value="F:DNA binding"/>
    <property type="evidence" value="ECO:0007669"/>
    <property type="project" value="InterPro"/>
</dbReference>
<gene>
    <name evidence="2" type="ORF">AVDCRST_MAG10-288</name>
</gene>
<organism evidence="2">
    <name type="scientific">uncultured Acidimicrobiales bacterium</name>
    <dbReference type="NCBI Taxonomy" id="310071"/>
    <lineage>
        <taxon>Bacteria</taxon>
        <taxon>Bacillati</taxon>
        <taxon>Actinomycetota</taxon>
        <taxon>Acidimicrobiia</taxon>
        <taxon>Acidimicrobiales</taxon>
        <taxon>environmental samples</taxon>
    </lineage>
</organism>
<dbReference type="EMBL" id="CADCTB010000019">
    <property type="protein sequence ID" value="CAA9214208.1"/>
    <property type="molecule type" value="Genomic_DNA"/>
</dbReference>
<feature type="domain" description="Transposase IS116/IS110/IS902 C-terminal" evidence="1">
    <location>
        <begin position="2"/>
        <end position="35"/>
    </location>
</feature>
<accession>A0A6J4H6Q3</accession>
<sequence length="67" mass="8161">MRRRLNRGGDRQANAALWRIALVRMRSDPRTRTYVERRVVEGRSKPEIIRMLKRYIAREVYRHLPRG</sequence>
<dbReference type="AlphaFoldDB" id="A0A6J4H6Q3"/>
<evidence type="ECO:0000313" key="2">
    <source>
        <dbReference type="EMBL" id="CAA9214208.1"/>
    </source>
</evidence>
<reference evidence="2" key="1">
    <citation type="submission" date="2020-02" db="EMBL/GenBank/DDBJ databases">
        <authorList>
            <person name="Meier V. D."/>
        </authorList>
    </citation>
    <scope>NUCLEOTIDE SEQUENCE</scope>
    <source>
        <strain evidence="2">AVDCRST_MAG10</strain>
    </source>
</reference>
<proteinExistence type="predicted"/>
<evidence type="ECO:0000259" key="1">
    <source>
        <dbReference type="Pfam" id="PF02371"/>
    </source>
</evidence>
<dbReference type="Pfam" id="PF02371">
    <property type="entry name" value="Transposase_20"/>
    <property type="match status" value="1"/>
</dbReference>
<dbReference type="InterPro" id="IPR003346">
    <property type="entry name" value="Transposase_20"/>
</dbReference>
<name>A0A6J4H6Q3_9ACTN</name>
<protein>
    <submittedName>
        <fullName evidence="2">Mobile element protein</fullName>
    </submittedName>
</protein>
<dbReference type="GO" id="GO:0006313">
    <property type="term" value="P:DNA transposition"/>
    <property type="evidence" value="ECO:0007669"/>
    <property type="project" value="InterPro"/>
</dbReference>